<comment type="caution">
    <text evidence="1">The sequence shown here is derived from an EMBL/GenBank/DDBJ whole genome shotgun (WGS) entry which is preliminary data.</text>
</comment>
<evidence type="ECO:0000313" key="1">
    <source>
        <dbReference type="EMBL" id="TNC25332.1"/>
    </source>
</evidence>
<dbReference type="Pfam" id="PF03746">
    <property type="entry name" value="LamB_YcsF"/>
    <property type="match status" value="1"/>
</dbReference>
<dbReference type="Gene3D" id="3.20.20.370">
    <property type="entry name" value="Glycoside hydrolase/deacetylase"/>
    <property type="match status" value="1"/>
</dbReference>
<organism evidence="1 2">
    <name type="scientific">Amycolatopsis alkalitolerans</name>
    <dbReference type="NCBI Taxonomy" id="2547244"/>
    <lineage>
        <taxon>Bacteria</taxon>
        <taxon>Bacillati</taxon>
        <taxon>Actinomycetota</taxon>
        <taxon>Actinomycetes</taxon>
        <taxon>Pseudonocardiales</taxon>
        <taxon>Pseudonocardiaceae</taxon>
        <taxon>Amycolatopsis</taxon>
    </lineage>
</organism>
<name>A0A5C4LZI1_9PSEU</name>
<gene>
    <name evidence="1" type="ORF">FG385_14615</name>
</gene>
<reference evidence="1 2" key="1">
    <citation type="submission" date="2019-06" db="EMBL/GenBank/DDBJ databases">
        <title>Amycolatopsis alkalitolerans sp. nov., isolated from Gastrodia elata Blume.</title>
        <authorList>
            <person name="Narsing Rao M.P."/>
            <person name="Li W.J."/>
        </authorList>
    </citation>
    <scope>NUCLEOTIDE SEQUENCE [LARGE SCALE GENOMIC DNA]</scope>
    <source>
        <strain evidence="1 2">SYSUP0005</strain>
    </source>
</reference>
<dbReference type="RefSeq" id="WP_139097269.1">
    <property type="nucleotide sequence ID" value="NZ_VDFW01000011.1"/>
</dbReference>
<protein>
    <submittedName>
        <fullName evidence="1">LamB/YcsF family protein</fullName>
    </submittedName>
</protein>
<dbReference type="CDD" id="cd10787">
    <property type="entry name" value="LamB_YcsF_like"/>
    <property type="match status" value="1"/>
</dbReference>
<dbReference type="GO" id="GO:0005975">
    <property type="term" value="P:carbohydrate metabolic process"/>
    <property type="evidence" value="ECO:0007669"/>
    <property type="project" value="InterPro"/>
</dbReference>
<dbReference type="InterPro" id="IPR005501">
    <property type="entry name" value="LamB/YcsF/PxpA-like"/>
</dbReference>
<dbReference type="PANTHER" id="PTHR30292">
    <property type="entry name" value="UNCHARACTERIZED PROTEIN YBGL-RELATED"/>
    <property type="match status" value="1"/>
</dbReference>
<proteinExistence type="predicted"/>
<dbReference type="InterPro" id="IPR011330">
    <property type="entry name" value="Glyco_hydro/deAcase_b/a-brl"/>
</dbReference>
<keyword evidence="2" id="KW-1185">Reference proteome</keyword>
<evidence type="ECO:0000313" key="2">
    <source>
        <dbReference type="Proteomes" id="UP000305546"/>
    </source>
</evidence>
<accession>A0A5C4LZI1</accession>
<dbReference type="EMBL" id="VDFW01000011">
    <property type="protein sequence ID" value="TNC25332.1"/>
    <property type="molecule type" value="Genomic_DNA"/>
</dbReference>
<dbReference type="OrthoDB" id="9773478at2"/>
<dbReference type="Proteomes" id="UP000305546">
    <property type="component" value="Unassembled WGS sequence"/>
</dbReference>
<dbReference type="AlphaFoldDB" id="A0A5C4LZI1"/>
<dbReference type="NCBIfam" id="NF003814">
    <property type="entry name" value="PRK05406.1-3"/>
    <property type="match status" value="1"/>
</dbReference>
<dbReference type="PANTHER" id="PTHR30292:SF0">
    <property type="entry name" value="5-OXOPROLINASE SUBUNIT A"/>
    <property type="match status" value="1"/>
</dbReference>
<dbReference type="SUPFAM" id="SSF88713">
    <property type="entry name" value="Glycoside hydrolase/deacetylase"/>
    <property type="match status" value="1"/>
</dbReference>
<sequence>MTWRVNINSDMGEGFGRWQLGPDEDLIPLVPTVNIACGFHAGDPRIMHRVTKAAIAAGADVGAHVALPDLRGFGRRPLEIAAEDLLDDILYQIGALDAFVRAEGGTMRHVKPHGSLYAMCGRREEYARALLEAVSRYDRSLLVIVGQGWPERLAGEYGLTVRHEGYVDLDYQPDGFPVVEPMKQPRDAEDVARRAIRLVTEHAATAVDGSSLRVDTPTLCLHGDMPGVVDVAVTLRKRLAEHDIEVVDLATAVAG</sequence>